<protein>
    <submittedName>
        <fullName evidence="1">Uncharacterized protein</fullName>
    </submittedName>
</protein>
<name>A0A922LDD9_DERFA</name>
<dbReference type="AlphaFoldDB" id="A0A922LDD9"/>
<keyword evidence="2" id="KW-1185">Reference proteome</keyword>
<sequence>MIVWCLYKLKAEQFILLLLLSFIMAGEYDYGRLVSVSNYDILVLEEPGDIMMVVVIFKCINDMI</sequence>
<evidence type="ECO:0000313" key="1">
    <source>
        <dbReference type="EMBL" id="KAH9528805.1"/>
    </source>
</evidence>
<dbReference type="Proteomes" id="UP000790347">
    <property type="component" value="Unassembled WGS sequence"/>
</dbReference>
<evidence type="ECO:0000313" key="2">
    <source>
        <dbReference type="Proteomes" id="UP000790347"/>
    </source>
</evidence>
<reference evidence="1" key="2">
    <citation type="journal article" date="2022" name="Res Sq">
        <title>Comparative Genomics Reveals Insights into the Divergent Evolution of Astigmatic Mites and Household Pest Adaptations.</title>
        <authorList>
            <person name="Xiong Q."/>
            <person name="Wan A.T.-Y."/>
            <person name="Liu X.-Y."/>
            <person name="Fung C.S.-H."/>
            <person name="Xiao X."/>
            <person name="Malainual N."/>
            <person name="Hou J."/>
            <person name="Wang L."/>
            <person name="Wang M."/>
            <person name="Yang K."/>
            <person name="Cui Y."/>
            <person name="Leung E."/>
            <person name="Nong W."/>
            <person name="Shin S.-K."/>
            <person name="Au S."/>
            <person name="Jeong K.Y."/>
            <person name="Chew F.T."/>
            <person name="Hui J."/>
            <person name="Leung T.F."/>
            <person name="Tungtrongchitr A."/>
            <person name="Zhong N."/>
            <person name="Liu Z."/>
            <person name="Tsui S."/>
        </authorList>
    </citation>
    <scope>NUCLEOTIDE SEQUENCE</scope>
    <source>
        <strain evidence="1">Derf</strain>
        <tissue evidence="1">Whole organism</tissue>
    </source>
</reference>
<dbReference type="EMBL" id="ASGP02000001">
    <property type="protein sequence ID" value="KAH9528805.1"/>
    <property type="molecule type" value="Genomic_DNA"/>
</dbReference>
<organism evidence="1 2">
    <name type="scientific">Dermatophagoides farinae</name>
    <name type="common">American house dust mite</name>
    <dbReference type="NCBI Taxonomy" id="6954"/>
    <lineage>
        <taxon>Eukaryota</taxon>
        <taxon>Metazoa</taxon>
        <taxon>Ecdysozoa</taxon>
        <taxon>Arthropoda</taxon>
        <taxon>Chelicerata</taxon>
        <taxon>Arachnida</taxon>
        <taxon>Acari</taxon>
        <taxon>Acariformes</taxon>
        <taxon>Sarcoptiformes</taxon>
        <taxon>Astigmata</taxon>
        <taxon>Psoroptidia</taxon>
        <taxon>Analgoidea</taxon>
        <taxon>Pyroglyphidae</taxon>
        <taxon>Dermatophagoidinae</taxon>
        <taxon>Dermatophagoides</taxon>
    </lineage>
</organism>
<proteinExistence type="predicted"/>
<accession>A0A922LDD9</accession>
<gene>
    <name evidence="1" type="ORF">DERF_002720</name>
</gene>
<reference evidence="1" key="1">
    <citation type="submission" date="2013-05" db="EMBL/GenBank/DDBJ databases">
        <authorList>
            <person name="Yim A.K.Y."/>
            <person name="Chan T.F."/>
            <person name="Ji K.M."/>
            <person name="Liu X.Y."/>
            <person name="Zhou J.W."/>
            <person name="Li R.Q."/>
            <person name="Yang K.Y."/>
            <person name="Li J."/>
            <person name="Li M."/>
            <person name="Law P.T.W."/>
            <person name="Wu Y.L."/>
            <person name="Cai Z.L."/>
            <person name="Qin H."/>
            <person name="Bao Y."/>
            <person name="Leung R.K.K."/>
            <person name="Ng P.K.S."/>
            <person name="Zou J."/>
            <person name="Zhong X.J."/>
            <person name="Ran P.X."/>
            <person name="Zhong N.S."/>
            <person name="Liu Z.G."/>
            <person name="Tsui S.K.W."/>
        </authorList>
    </citation>
    <scope>NUCLEOTIDE SEQUENCE</scope>
    <source>
        <strain evidence="1">Derf</strain>
        <tissue evidence="1">Whole organism</tissue>
    </source>
</reference>
<comment type="caution">
    <text evidence="1">The sequence shown here is derived from an EMBL/GenBank/DDBJ whole genome shotgun (WGS) entry which is preliminary data.</text>
</comment>